<dbReference type="AlphaFoldDB" id="A0A9P7N474"/>
<dbReference type="InterPro" id="IPR052820">
    <property type="entry name" value="PhiA_domain"/>
</dbReference>
<evidence type="ECO:0000313" key="1">
    <source>
        <dbReference type="EMBL" id="KAG5986150.1"/>
    </source>
</evidence>
<evidence type="ECO:0000313" key="2">
    <source>
        <dbReference type="Proteomes" id="UP000748025"/>
    </source>
</evidence>
<dbReference type="PANTHER" id="PTHR42047:SF1">
    <property type="entry name" value="PROTEIN, PUTATIVE (AFU_ORTHOLOGUE AFUA_6G03560)-RELATED"/>
    <property type="match status" value="1"/>
</dbReference>
<dbReference type="EMBL" id="SRPW01003756">
    <property type="protein sequence ID" value="KAG5986150.1"/>
    <property type="molecule type" value="Genomic_DNA"/>
</dbReference>
<name>A0A9P7N474_9HYPO</name>
<sequence length="96" mass="10448">NVIVPGGQQIYIAPDSSLSFTRPHSAYIPPGSVVTGFTLQDNELVSPSRFFTACADDDAWKVYVPLETSDIAISRRCIAAFRVATAPATNPVWEYV</sequence>
<keyword evidence="2" id="KW-1185">Reference proteome</keyword>
<proteinExistence type="predicted"/>
<organism evidence="1 2">
    <name type="scientific">Claviceps pusilla</name>
    <dbReference type="NCBI Taxonomy" id="123648"/>
    <lineage>
        <taxon>Eukaryota</taxon>
        <taxon>Fungi</taxon>
        <taxon>Dikarya</taxon>
        <taxon>Ascomycota</taxon>
        <taxon>Pezizomycotina</taxon>
        <taxon>Sordariomycetes</taxon>
        <taxon>Hypocreomycetidae</taxon>
        <taxon>Hypocreales</taxon>
        <taxon>Clavicipitaceae</taxon>
        <taxon>Claviceps</taxon>
    </lineage>
</organism>
<comment type="caution">
    <text evidence="1">The sequence shown here is derived from an EMBL/GenBank/DDBJ whole genome shotgun (WGS) entry which is preliminary data.</text>
</comment>
<dbReference type="PANTHER" id="PTHR42047">
    <property type="entry name" value="PROTEIN, PUTATIVE (AFU_ORTHOLOGUE AFUA_6G03560)-RELATED"/>
    <property type="match status" value="1"/>
</dbReference>
<feature type="non-terminal residue" evidence="1">
    <location>
        <position position="1"/>
    </location>
</feature>
<dbReference type="Proteomes" id="UP000748025">
    <property type="component" value="Unassembled WGS sequence"/>
</dbReference>
<dbReference type="OrthoDB" id="5430620at2759"/>
<reference evidence="1" key="1">
    <citation type="journal article" date="2020" name="bioRxiv">
        <title>Whole genome comparisons of ergot fungi reveals the divergence and evolution of species within the genus Claviceps are the result of varying mechanisms driving genome evolution and host range expansion.</title>
        <authorList>
            <person name="Wyka S.A."/>
            <person name="Mondo S.J."/>
            <person name="Liu M."/>
            <person name="Dettman J."/>
            <person name="Nalam V."/>
            <person name="Broders K.D."/>
        </authorList>
    </citation>
    <scope>NUCLEOTIDE SEQUENCE</scope>
    <source>
        <strain evidence="1">CCC 602</strain>
    </source>
</reference>
<protein>
    <submittedName>
        <fullName evidence="1">Uncharacterized protein</fullName>
    </submittedName>
</protein>
<accession>A0A9P7N474</accession>
<gene>
    <name evidence="1" type="ORF">E4U43_005640</name>
</gene>